<evidence type="ECO:0000313" key="4">
    <source>
        <dbReference type="Proteomes" id="UP000023152"/>
    </source>
</evidence>
<feature type="coiled-coil region" evidence="1">
    <location>
        <begin position="265"/>
        <end position="318"/>
    </location>
</feature>
<accession>X6P2H0</accession>
<gene>
    <name evidence="3" type="ORF">RFI_04359</name>
</gene>
<evidence type="ECO:0000256" key="1">
    <source>
        <dbReference type="SAM" id="Coils"/>
    </source>
</evidence>
<dbReference type="AlphaFoldDB" id="X6P2H0"/>
<name>X6P2H0_RETFI</name>
<reference evidence="3 4" key="1">
    <citation type="journal article" date="2013" name="Curr. Biol.">
        <title>The Genome of the Foraminiferan Reticulomyxa filosa.</title>
        <authorList>
            <person name="Glockner G."/>
            <person name="Hulsmann N."/>
            <person name="Schleicher M."/>
            <person name="Noegel A.A."/>
            <person name="Eichinger L."/>
            <person name="Gallinger C."/>
            <person name="Pawlowski J."/>
            <person name="Sierra R."/>
            <person name="Euteneuer U."/>
            <person name="Pillet L."/>
            <person name="Moustafa A."/>
            <person name="Platzer M."/>
            <person name="Groth M."/>
            <person name="Szafranski K."/>
            <person name="Schliwa M."/>
        </authorList>
    </citation>
    <scope>NUCLEOTIDE SEQUENCE [LARGE SCALE GENOMIC DNA]</scope>
</reference>
<comment type="caution">
    <text evidence="3">The sequence shown here is derived from an EMBL/GenBank/DDBJ whole genome shotgun (WGS) entry which is preliminary data.</text>
</comment>
<feature type="region of interest" description="Disordered" evidence="2">
    <location>
        <begin position="74"/>
        <end position="93"/>
    </location>
</feature>
<evidence type="ECO:0000256" key="2">
    <source>
        <dbReference type="SAM" id="MobiDB-lite"/>
    </source>
</evidence>
<feature type="region of interest" description="Disordered" evidence="2">
    <location>
        <begin position="153"/>
        <end position="183"/>
    </location>
</feature>
<feature type="compositionally biased region" description="Basic and acidic residues" evidence="2">
    <location>
        <begin position="153"/>
        <end position="172"/>
    </location>
</feature>
<keyword evidence="1" id="KW-0175">Coiled coil</keyword>
<proteinExistence type="predicted"/>
<keyword evidence="4" id="KW-1185">Reference proteome</keyword>
<dbReference type="EMBL" id="ASPP01003957">
    <property type="protein sequence ID" value="ETO32755.1"/>
    <property type="molecule type" value="Genomic_DNA"/>
</dbReference>
<sequence>MTTDIKVTMKSCYCQVFNIVSFYIVGNFEKGITNKIFTLQNFVYNEKQNKCIKVSVEQCFSPFSFGNVSAKMSEASQQATKSEPGEHTTTGETTSIGSALKTWLAENKLRQFETQIQESKVSLEELLSMAPEQLELHLQKKKKKKVLPRDIKTGHFIKEKTNARRGEREEREKKKKKKKGEEDATYKKKKAKTYVNVSSETPSRLHITASSEEDEAFGKLEKVEKRVDILTERIVKDLNTLEIAIATATATTKGVDDVKEKDVHIKELEAKLTEIVARLEDIMKRMDQECEQIIKEKLTTLQSQLKQHKQNCLRLEEAQKQMLKYSNSGDKHKLIQECEKILLLIDSPYTVLRFRTDPFVKLSINFDLFHQVLFFFLQK</sequence>
<dbReference type="Proteomes" id="UP000023152">
    <property type="component" value="Unassembled WGS sequence"/>
</dbReference>
<protein>
    <submittedName>
        <fullName evidence="3">Structural maintenance of chromosomes protein 4</fullName>
    </submittedName>
</protein>
<organism evidence="3 4">
    <name type="scientific">Reticulomyxa filosa</name>
    <dbReference type="NCBI Taxonomy" id="46433"/>
    <lineage>
        <taxon>Eukaryota</taxon>
        <taxon>Sar</taxon>
        <taxon>Rhizaria</taxon>
        <taxon>Retaria</taxon>
        <taxon>Foraminifera</taxon>
        <taxon>Monothalamids</taxon>
        <taxon>Reticulomyxidae</taxon>
        <taxon>Reticulomyxa</taxon>
    </lineage>
</organism>
<evidence type="ECO:0000313" key="3">
    <source>
        <dbReference type="EMBL" id="ETO32755.1"/>
    </source>
</evidence>